<dbReference type="EMBL" id="GL433842">
    <property type="protein sequence ID" value="EFN56169.1"/>
    <property type="molecule type" value="Genomic_DNA"/>
</dbReference>
<dbReference type="OMA" id="CKLPRIW"/>
<evidence type="ECO:0000256" key="1">
    <source>
        <dbReference type="SAM" id="MobiDB-lite"/>
    </source>
</evidence>
<dbReference type="SUPFAM" id="SSF53474">
    <property type="entry name" value="alpha/beta-Hydrolases"/>
    <property type="match status" value="1"/>
</dbReference>
<dbReference type="OrthoDB" id="547877at2759"/>
<evidence type="ECO:0000313" key="3">
    <source>
        <dbReference type="Proteomes" id="UP000008141"/>
    </source>
</evidence>
<evidence type="ECO:0000313" key="2">
    <source>
        <dbReference type="EMBL" id="EFN56169.1"/>
    </source>
</evidence>
<dbReference type="InterPro" id="IPR029058">
    <property type="entry name" value="AB_hydrolase_fold"/>
</dbReference>
<gene>
    <name evidence="2" type="ORF">CHLNCDRAFT_144879</name>
</gene>
<feature type="region of interest" description="Disordered" evidence="1">
    <location>
        <begin position="291"/>
        <end position="357"/>
    </location>
</feature>
<keyword evidence="3" id="KW-1185">Reference proteome</keyword>
<dbReference type="Gene3D" id="3.40.50.1820">
    <property type="entry name" value="alpha/beta hydrolase"/>
    <property type="match status" value="1"/>
</dbReference>
<feature type="region of interest" description="Disordered" evidence="1">
    <location>
        <begin position="396"/>
        <end position="467"/>
    </location>
</feature>
<evidence type="ECO:0008006" key="4">
    <source>
        <dbReference type="Google" id="ProtNLM"/>
    </source>
</evidence>
<accession>E1ZD77</accession>
<proteinExistence type="predicted"/>
<protein>
    <recommendedName>
        <fullName evidence="4">KANL3/Tex30 alpha/beta hydrolase-like domain-containing protein</fullName>
    </recommendedName>
</protein>
<dbReference type="GeneID" id="17355543"/>
<dbReference type="AlphaFoldDB" id="E1ZD77"/>
<dbReference type="RefSeq" id="XP_005848271.1">
    <property type="nucleotide sequence ID" value="XM_005848209.1"/>
</dbReference>
<dbReference type="KEGG" id="cvr:CHLNCDRAFT_144879"/>
<name>E1ZD77_CHLVA</name>
<organism evidence="3">
    <name type="scientific">Chlorella variabilis</name>
    <name type="common">Green alga</name>
    <dbReference type="NCBI Taxonomy" id="554065"/>
    <lineage>
        <taxon>Eukaryota</taxon>
        <taxon>Viridiplantae</taxon>
        <taxon>Chlorophyta</taxon>
        <taxon>core chlorophytes</taxon>
        <taxon>Trebouxiophyceae</taxon>
        <taxon>Chlorellales</taxon>
        <taxon>Chlorellaceae</taxon>
        <taxon>Chlorella clade</taxon>
        <taxon>Chlorella</taxon>
    </lineage>
</organism>
<feature type="compositionally biased region" description="Low complexity" evidence="1">
    <location>
        <begin position="321"/>
        <end position="340"/>
    </location>
</feature>
<reference evidence="2 3" key="1">
    <citation type="journal article" date="2010" name="Plant Cell">
        <title>The Chlorella variabilis NC64A genome reveals adaptation to photosymbiosis, coevolution with viruses, and cryptic sex.</title>
        <authorList>
            <person name="Blanc G."/>
            <person name="Duncan G."/>
            <person name="Agarkova I."/>
            <person name="Borodovsky M."/>
            <person name="Gurnon J."/>
            <person name="Kuo A."/>
            <person name="Lindquist E."/>
            <person name="Lucas S."/>
            <person name="Pangilinan J."/>
            <person name="Polle J."/>
            <person name="Salamov A."/>
            <person name="Terry A."/>
            <person name="Yamada T."/>
            <person name="Dunigan D.D."/>
            <person name="Grigoriev I.V."/>
            <person name="Claverie J.M."/>
            <person name="Van Etten J.L."/>
        </authorList>
    </citation>
    <scope>NUCLEOTIDE SEQUENCE [LARGE SCALE GENOMIC DNA]</scope>
    <source>
        <strain evidence="2 3">NC64A</strain>
    </source>
</reference>
<dbReference type="eggNOG" id="ENOG502SVR3">
    <property type="taxonomic scope" value="Eukaryota"/>
</dbReference>
<sequence length="467" mass="49241">MVRFHWPVEGGHSAWVPSGGMKVDEAAGVRHITLDMELAGQNETVMSLLTVPGDYLDATKVSPLGIVLGHGSDAEGSWRGPLLERLAGALAAQGHVVMRYYCPLKEQRRHRIFEKAFDVAATSPYARPVAKWAFVGFDNGARIAAGVGSKVGARGTGLLAGFALLSYPLLDPAPPPPKQKLGAVPPADSVGPLTKLNELRLPALFVCGEFDRLCPGARLKETLAEVLPDVDVRVVVLEGLSGRFCVPGTKDLAEEVAQQVVGHVRTFVAALSQAGGMAACPLPKAAELEPSVRPLPDVPESPKREASPEVEEEPEPPPPARRASAAAGHGGRAAAARGPAAAPPHPGMRQQIPPGMVAVVGPHGQPMLVPAAMAGNPAAQQQLLFLQQQMMAAHMQQQQQKQQQQQQHASGMPTPQQQMQMQMAILQAQMAAAAARPAAAAAQQPQQAAPVQQQQQQQAAPMAVDPQ</sequence>
<dbReference type="Proteomes" id="UP000008141">
    <property type="component" value="Unassembled WGS sequence"/>
</dbReference>
<dbReference type="InParanoid" id="E1ZD77"/>